<dbReference type="SUPFAM" id="SSF52540">
    <property type="entry name" value="P-loop containing nucleoside triphosphate hydrolases"/>
    <property type="match status" value="1"/>
</dbReference>
<keyword evidence="4" id="KW-0548">Nucleotidyltransferase</keyword>
<dbReference type="GO" id="GO:0003887">
    <property type="term" value="F:DNA-directed DNA polymerase activity"/>
    <property type="evidence" value="ECO:0007669"/>
    <property type="project" value="UniProtKB-UniRule"/>
</dbReference>
<dbReference type="GO" id="GO:0009360">
    <property type="term" value="C:DNA polymerase III complex"/>
    <property type="evidence" value="ECO:0007669"/>
    <property type="project" value="UniProtKB-UniRule"/>
</dbReference>
<dbReference type="PANTHER" id="PTHR34388:SF1">
    <property type="entry name" value="DNA POLYMERASE III SUBUNIT DELTA"/>
    <property type="match status" value="1"/>
</dbReference>
<name>A0A3L7DTD8_9GAMM</name>
<dbReference type="InterPro" id="IPR027417">
    <property type="entry name" value="P-loop_NTPase"/>
</dbReference>
<comment type="similarity">
    <text evidence="7">Belongs to the DNA polymerase HolA subunit family.</text>
</comment>
<dbReference type="OrthoDB" id="9770982at2"/>
<evidence type="ECO:0000256" key="7">
    <source>
        <dbReference type="ARBA" id="ARBA00034754"/>
    </source>
</evidence>
<dbReference type="InterPro" id="IPR005790">
    <property type="entry name" value="DNA_polIII_delta"/>
</dbReference>
<evidence type="ECO:0000256" key="8">
    <source>
        <dbReference type="ARBA" id="ARBA00049244"/>
    </source>
</evidence>
<evidence type="ECO:0000256" key="5">
    <source>
        <dbReference type="ARBA" id="ARBA00022705"/>
    </source>
</evidence>
<evidence type="ECO:0000259" key="10">
    <source>
        <dbReference type="Pfam" id="PF06144"/>
    </source>
</evidence>
<dbReference type="SUPFAM" id="SSF48019">
    <property type="entry name" value="post-AAA+ oligomerization domain-like"/>
    <property type="match status" value="1"/>
</dbReference>
<dbReference type="NCBIfam" id="TIGR01128">
    <property type="entry name" value="holA"/>
    <property type="match status" value="1"/>
</dbReference>
<dbReference type="PANTHER" id="PTHR34388">
    <property type="entry name" value="DNA POLYMERASE III SUBUNIT DELTA"/>
    <property type="match status" value="1"/>
</dbReference>
<dbReference type="GO" id="GO:0006261">
    <property type="term" value="P:DNA-templated DNA replication"/>
    <property type="evidence" value="ECO:0007669"/>
    <property type="project" value="TreeGrafter"/>
</dbReference>
<dbReference type="Gene3D" id="3.40.50.300">
    <property type="entry name" value="P-loop containing nucleotide triphosphate hydrolases"/>
    <property type="match status" value="1"/>
</dbReference>
<evidence type="ECO:0000256" key="9">
    <source>
        <dbReference type="NCBIfam" id="TIGR01128"/>
    </source>
</evidence>
<proteinExistence type="inferred from homology"/>
<dbReference type="InterPro" id="IPR010372">
    <property type="entry name" value="DNA_pol3_delta_N"/>
</dbReference>
<evidence type="ECO:0000256" key="1">
    <source>
        <dbReference type="ARBA" id="ARBA00012417"/>
    </source>
</evidence>
<keyword evidence="6" id="KW-0239">DNA-directed DNA polymerase</keyword>
<evidence type="ECO:0000313" key="12">
    <source>
        <dbReference type="EMBL" id="RLQ20828.1"/>
    </source>
</evidence>
<comment type="catalytic activity">
    <reaction evidence="8">
        <text>DNA(n) + a 2'-deoxyribonucleoside 5'-triphosphate = DNA(n+1) + diphosphate</text>
        <dbReference type="Rhea" id="RHEA:22508"/>
        <dbReference type="Rhea" id="RHEA-COMP:17339"/>
        <dbReference type="Rhea" id="RHEA-COMP:17340"/>
        <dbReference type="ChEBI" id="CHEBI:33019"/>
        <dbReference type="ChEBI" id="CHEBI:61560"/>
        <dbReference type="ChEBI" id="CHEBI:173112"/>
        <dbReference type="EC" id="2.7.7.7"/>
    </reaction>
</comment>
<sequence length="338" mass="36724">MRVYPEKLAGQLQQQLLPVYLVSGDEPLLVQECCDQVRQAARRAGCSDREILDVSAPGFKWDEIIASAAAMSLFAERKLVELRIPSGKPGTEGSKALVEYLQVSEGSEDVLLIIAGKIDKQSTNSKWYKALDAAGATVQVWPVDARDLPRWLQQRVSAAGMAIDNEALQLLCERVEGNLLAAVQEVEKLKLLADDGRIGAATVTASVANNARYNLFDMTDNALRGNAAGSLKMLHGLRGEGTEPAVALWALLREIRTLHQARQAMDAGQNPQQALGALRVWKNRMSLMQGALGRHSRNSLNHLLEQASAVDGSIKGFAGGKPWDNLETLILDLAGARR</sequence>
<dbReference type="CDD" id="cd18138">
    <property type="entry name" value="HLD_clamp_pol_III_delta"/>
    <property type="match status" value="1"/>
</dbReference>
<dbReference type="InterPro" id="IPR048466">
    <property type="entry name" value="DNA_pol3_delta-like_C"/>
</dbReference>
<comment type="caution">
    <text evidence="12">The sequence shown here is derived from an EMBL/GenBank/DDBJ whole genome shotgun (WGS) entry which is preliminary data.</text>
</comment>
<dbReference type="Proteomes" id="UP000265509">
    <property type="component" value="Unassembled WGS sequence"/>
</dbReference>
<gene>
    <name evidence="12" type="ORF">DWB85_15645</name>
</gene>
<evidence type="ECO:0000259" key="11">
    <source>
        <dbReference type="Pfam" id="PF21694"/>
    </source>
</evidence>
<evidence type="ECO:0000256" key="4">
    <source>
        <dbReference type="ARBA" id="ARBA00022695"/>
    </source>
</evidence>
<keyword evidence="5" id="KW-0235">DNA replication</keyword>
<accession>A0A3L7DTD8</accession>
<dbReference type="EC" id="2.7.7.7" evidence="1 9"/>
<keyword evidence="13" id="KW-1185">Reference proteome</keyword>
<organism evidence="12 13">
    <name type="scientific">Seongchinamella sediminis</name>
    <dbReference type="NCBI Taxonomy" id="2283635"/>
    <lineage>
        <taxon>Bacteria</taxon>
        <taxon>Pseudomonadati</taxon>
        <taxon>Pseudomonadota</taxon>
        <taxon>Gammaproteobacteria</taxon>
        <taxon>Cellvibrionales</taxon>
        <taxon>Halieaceae</taxon>
        <taxon>Seongchinamella</taxon>
    </lineage>
</organism>
<keyword evidence="3" id="KW-0808">Transferase</keyword>
<dbReference type="Gene3D" id="1.20.272.10">
    <property type="match status" value="1"/>
</dbReference>
<dbReference type="EMBL" id="QRAN01000019">
    <property type="protein sequence ID" value="RLQ20828.1"/>
    <property type="molecule type" value="Genomic_DNA"/>
</dbReference>
<dbReference type="AlphaFoldDB" id="A0A3L7DTD8"/>
<dbReference type="RefSeq" id="WP_117956412.1">
    <property type="nucleotide sequence ID" value="NZ_QRAN01000019.1"/>
</dbReference>
<dbReference type="InterPro" id="IPR008921">
    <property type="entry name" value="DNA_pol3_clamp-load_cplx_C"/>
</dbReference>
<dbReference type="Gene3D" id="1.10.8.60">
    <property type="match status" value="1"/>
</dbReference>
<reference evidence="12 13" key="1">
    <citation type="submission" date="2018-07" db="EMBL/GenBank/DDBJ databases">
        <title>Halioglobus sp. genome submission.</title>
        <authorList>
            <person name="Ye M.-Q."/>
            <person name="Du Z.-J."/>
        </authorList>
    </citation>
    <scope>NUCLEOTIDE SEQUENCE [LARGE SCALE GENOMIC DNA]</scope>
    <source>
        <strain evidence="12 13">U0301</strain>
    </source>
</reference>
<evidence type="ECO:0000256" key="3">
    <source>
        <dbReference type="ARBA" id="ARBA00022679"/>
    </source>
</evidence>
<dbReference type="Pfam" id="PF21694">
    <property type="entry name" value="DNA_pol3_delta_C"/>
    <property type="match status" value="1"/>
</dbReference>
<feature type="domain" description="DNA polymerase III delta subunit-like C-terminal" evidence="11">
    <location>
        <begin position="214"/>
        <end position="316"/>
    </location>
</feature>
<evidence type="ECO:0000313" key="13">
    <source>
        <dbReference type="Proteomes" id="UP000265509"/>
    </source>
</evidence>
<evidence type="ECO:0000256" key="2">
    <source>
        <dbReference type="ARBA" id="ARBA00017703"/>
    </source>
</evidence>
<dbReference type="GO" id="GO:0003677">
    <property type="term" value="F:DNA binding"/>
    <property type="evidence" value="ECO:0007669"/>
    <property type="project" value="InterPro"/>
</dbReference>
<evidence type="ECO:0000256" key="6">
    <source>
        <dbReference type="ARBA" id="ARBA00022932"/>
    </source>
</evidence>
<feature type="domain" description="DNA polymerase III delta N-terminal" evidence="10">
    <location>
        <begin position="20"/>
        <end position="134"/>
    </location>
</feature>
<protein>
    <recommendedName>
        <fullName evidence="2 9">DNA polymerase III subunit delta</fullName>
        <ecNumber evidence="1 9">2.7.7.7</ecNumber>
    </recommendedName>
</protein>
<dbReference type="Pfam" id="PF06144">
    <property type="entry name" value="DNA_pol3_delta"/>
    <property type="match status" value="1"/>
</dbReference>